<feature type="transmembrane region" description="Helical" evidence="1">
    <location>
        <begin position="74"/>
        <end position="94"/>
    </location>
</feature>
<dbReference type="AlphaFoldDB" id="A0A2U2N9S2"/>
<dbReference type="PANTHER" id="PTHR38457">
    <property type="entry name" value="REGULATOR ABRB-RELATED"/>
    <property type="match status" value="1"/>
</dbReference>
<feature type="transmembrane region" description="Helical" evidence="1">
    <location>
        <begin position="191"/>
        <end position="210"/>
    </location>
</feature>
<feature type="transmembrane region" description="Helical" evidence="1">
    <location>
        <begin position="290"/>
        <end position="310"/>
    </location>
</feature>
<feature type="transmembrane region" description="Helical" evidence="1">
    <location>
        <begin position="46"/>
        <end position="68"/>
    </location>
</feature>
<reference evidence="2 3" key="1">
    <citation type="submission" date="2018-05" db="EMBL/GenBank/DDBJ databases">
        <title>Spiribacter halobius sp. nov., a moderately halophilic bacterium isolated from marine solar saltern.</title>
        <authorList>
            <person name="Zheng W.-S."/>
            <person name="Lu D.-C."/>
            <person name="Du Z.-J."/>
        </authorList>
    </citation>
    <scope>NUCLEOTIDE SEQUENCE [LARGE SCALE GENOMIC DNA]</scope>
    <source>
        <strain evidence="2 3">E85</strain>
    </source>
</reference>
<dbReference type="InterPro" id="IPR007820">
    <property type="entry name" value="AbrB_fam"/>
</dbReference>
<name>A0A2U2N9S2_9GAMM</name>
<dbReference type="PANTHER" id="PTHR38457:SF1">
    <property type="entry name" value="REGULATOR ABRB-RELATED"/>
    <property type="match status" value="1"/>
</dbReference>
<keyword evidence="1" id="KW-0812">Transmembrane</keyword>
<dbReference type="GO" id="GO:0010468">
    <property type="term" value="P:regulation of gene expression"/>
    <property type="evidence" value="ECO:0007669"/>
    <property type="project" value="InterPro"/>
</dbReference>
<keyword evidence="1" id="KW-0472">Membrane</keyword>
<feature type="transmembrane region" description="Helical" evidence="1">
    <location>
        <begin position="135"/>
        <end position="152"/>
    </location>
</feature>
<proteinExistence type="predicted"/>
<dbReference type="EMBL" id="QFFI01000001">
    <property type="protein sequence ID" value="PWG65830.1"/>
    <property type="molecule type" value="Genomic_DNA"/>
</dbReference>
<feature type="transmembrane region" description="Helical" evidence="1">
    <location>
        <begin position="246"/>
        <end position="270"/>
    </location>
</feature>
<evidence type="ECO:0000313" key="2">
    <source>
        <dbReference type="EMBL" id="PWG65830.1"/>
    </source>
</evidence>
<dbReference type="InterPro" id="IPR017516">
    <property type="entry name" value="AbrB_dup"/>
</dbReference>
<feature type="transmembrane region" description="Helical" evidence="1">
    <location>
        <begin position="216"/>
        <end position="234"/>
    </location>
</feature>
<organism evidence="2 3">
    <name type="scientific">Sediminicurvatus halobius</name>
    <dbReference type="NCBI Taxonomy" id="2182432"/>
    <lineage>
        <taxon>Bacteria</taxon>
        <taxon>Pseudomonadati</taxon>
        <taxon>Pseudomonadota</taxon>
        <taxon>Gammaproteobacteria</taxon>
        <taxon>Chromatiales</taxon>
        <taxon>Ectothiorhodospiraceae</taxon>
        <taxon>Sediminicurvatus</taxon>
    </lineage>
</organism>
<dbReference type="Proteomes" id="UP000245474">
    <property type="component" value="Unassembled WGS sequence"/>
</dbReference>
<keyword evidence="3" id="KW-1185">Reference proteome</keyword>
<evidence type="ECO:0008006" key="4">
    <source>
        <dbReference type="Google" id="ProtNLM"/>
    </source>
</evidence>
<dbReference type="NCBIfam" id="TIGR03082">
    <property type="entry name" value="Gneg_AbrB_dup"/>
    <property type="match status" value="2"/>
</dbReference>
<protein>
    <recommendedName>
        <fullName evidence="4">AbrB family transcriptional regulator</fullName>
    </recommendedName>
</protein>
<sequence length="337" mass="34185">MVAGWLGSGLGMPLPWLLGPLAVSATAALSGWAAPESGKVRRLSQTVIGTAIGHSFSAGVMGALVALIPLMVGMALWSVLMAAICSLLLVRFAGMDRTSALLANMPGGVAEMAFLAQEMGKPTSPMIAVVQTMRLTSMVVLIPFGMALLMGTTGESMALGQGHATIGVETVAILALGLAAGWVLQRIGVKNAFILGALLVSLTDTATGLLHATVPGILVVAAQVSIGLSIGARFRREDIVRLPRVAVVGLLVSLTTSACTLTSAVLVALATGLDPYTLALAGAPAGITEMVLTAGALGLSVPIVASFQILRIFVVNAFAAPITTLWEKAAVLGGRSA</sequence>
<comment type="caution">
    <text evidence="2">The sequence shown here is derived from an EMBL/GenBank/DDBJ whole genome shotgun (WGS) entry which is preliminary data.</text>
</comment>
<dbReference type="Pfam" id="PF05145">
    <property type="entry name" value="AbrB"/>
    <property type="match status" value="1"/>
</dbReference>
<evidence type="ECO:0000256" key="1">
    <source>
        <dbReference type="SAM" id="Phobius"/>
    </source>
</evidence>
<feature type="transmembrane region" description="Helical" evidence="1">
    <location>
        <begin position="164"/>
        <end position="184"/>
    </location>
</feature>
<feature type="transmembrane region" description="Helical" evidence="1">
    <location>
        <begin position="14"/>
        <end position="34"/>
    </location>
</feature>
<dbReference type="GO" id="GO:0016020">
    <property type="term" value="C:membrane"/>
    <property type="evidence" value="ECO:0007669"/>
    <property type="project" value="InterPro"/>
</dbReference>
<keyword evidence="1" id="KW-1133">Transmembrane helix</keyword>
<accession>A0A2U2N9S2</accession>
<evidence type="ECO:0000313" key="3">
    <source>
        <dbReference type="Proteomes" id="UP000245474"/>
    </source>
</evidence>
<gene>
    <name evidence="2" type="ORF">DEM34_00775</name>
</gene>
<dbReference type="PIRSF" id="PIRSF038991">
    <property type="entry name" value="Protein_AbrB"/>
    <property type="match status" value="1"/>
</dbReference>